<proteinExistence type="inferred from homology"/>
<dbReference type="UniPathway" id="UPA00031">
    <property type="reaction ID" value="UER00013"/>
</dbReference>
<dbReference type="PANTHER" id="PTHR21039">
    <property type="entry name" value="HISTIDINOL PHOSPHATASE-RELATED"/>
    <property type="match status" value="1"/>
</dbReference>
<evidence type="ECO:0000313" key="11">
    <source>
        <dbReference type="Proteomes" id="UP000000378"/>
    </source>
</evidence>
<comment type="catalytic activity">
    <reaction evidence="7 8">
        <text>L-histidinol phosphate + H2O = L-histidinol + phosphate</text>
        <dbReference type="Rhea" id="RHEA:14465"/>
        <dbReference type="ChEBI" id="CHEBI:15377"/>
        <dbReference type="ChEBI" id="CHEBI:43474"/>
        <dbReference type="ChEBI" id="CHEBI:57699"/>
        <dbReference type="ChEBI" id="CHEBI:57980"/>
        <dbReference type="EC" id="3.1.3.15"/>
    </reaction>
</comment>
<dbReference type="Proteomes" id="UP000000378">
    <property type="component" value="Chromosome"/>
</dbReference>
<dbReference type="STRING" id="643648.Slip_1581"/>
<comment type="pathway">
    <text evidence="1 8">Amino-acid biosynthesis; L-histidine biosynthesis; L-histidine from 5-phospho-alpha-D-ribose 1-diphosphate: step 8/9.</text>
</comment>
<evidence type="ECO:0000313" key="10">
    <source>
        <dbReference type="EMBL" id="ADI02343.1"/>
    </source>
</evidence>
<keyword evidence="11" id="KW-1185">Reference proteome</keyword>
<dbReference type="SUPFAM" id="SSF89550">
    <property type="entry name" value="PHP domain-like"/>
    <property type="match status" value="1"/>
</dbReference>
<protein>
    <recommendedName>
        <fullName evidence="3 8">Histidinol-phosphatase</fullName>
        <shortName evidence="8">HolPase</shortName>
        <ecNumber evidence="3 8">3.1.3.15</ecNumber>
    </recommendedName>
</protein>
<keyword evidence="6 8" id="KW-0368">Histidine biosynthesis</keyword>
<evidence type="ECO:0000256" key="7">
    <source>
        <dbReference type="ARBA" id="ARBA00049158"/>
    </source>
</evidence>
<sequence length="256" mass="29697">MLVDYHVHVLAHGEYEYTEERIRQFLDQARRQGITEIGLAEHEEWGRRIRPEVLEVVRMNASGICVRQGMEIDYNFEREGEIRGIIKKWDLDFVIGSVHFIDGWGFDRPDSRSGFDGADIDELYERYFRLVAQAVRSGLFDVIGHLDLIKIWGHRPARKRDLEYVEPFLLQMKRSGVVVEINTAGLRKPVNEMYPSPSLLKALFEADIPITFGSDAHEPGDVGRDLAKARELARQAGYRWCVGFDRRQRYEVTITD</sequence>
<reference evidence="10 11" key="2">
    <citation type="journal article" date="2010" name="Stand. Genomic Sci.">
        <title>Complete genome sequence of Syntrophothermus lipocalidus type strain (TGB-C1).</title>
        <authorList>
            <person name="Djao O.D."/>
            <person name="Zhang X."/>
            <person name="Lucas S."/>
            <person name="Lapidus A."/>
            <person name="Del Rio T.G."/>
            <person name="Nolan M."/>
            <person name="Tice H."/>
            <person name="Cheng J.F."/>
            <person name="Han C."/>
            <person name="Tapia R."/>
            <person name="Goodwin L."/>
            <person name="Pitluck S."/>
            <person name="Liolios K."/>
            <person name="Ivanova N."/>
            <person name="Mavromatis K."/>
            <person name="Mikhailova N."/>
            <person name="Ovchinnikova G."/>
            <person name="Pati A."/>
            <person name="Brambilla E."/>
            <person name="Chen A."/>
            <person name="Palaniappan K."/>
            <person name="Land M."/>
            <person name="Hauser L."/>
            <person name="Chang Y.J."/>
            <person name="Jeffries C.D."/>
            <person name="Rohde M."/>
            <person name="Sikorski J."/>
            <person name="Spring S."/>
            <person name="Goker M."/>
            <person name="Detter J.C."/>
            <person name="Woyke T."/>
            <person name="Bristow J."/>
            <person name="Eisen J.A."/>
            <person name="Markowitz V."/>
            <person name="Hugenholtz P."/>
            <person name="Kyrpides N.C."/>
            <person name="Klenk H.P."/>
        </authorList>
    </citation>
    <scope>NUCLEOTIDE SEQUENCE [LARGE SCALE GENOMIC DNA]</scope>
    <source>
        <strain evidence="11">DSM 12680 / TGB-C1</strain>
    </source>
</reference>
<dbReference type="GO" id="GO:0000105">
    <property type="term" value="P:L-histidine biosynthetic process"/>
    <property type="evidence" value="ECO:0007669"/>
    <property type="project" value="UniProtKB-UniRule"/>
</dbReference>
<evidence type="ECO:0000256" key="1">
    <source>
        <dbReference type="ARBA" id="ARBA00004970"/>
    </source>
</evidence>
<evidence type="ECO:0000256" key="8">
    <source>
        <dbReference type="RuleBase" id="RU366003"/>
    </source>
</evidence>
<dbReference type="AlphaFoldDB" id="D7CNQ8"/>
<dbReference type="EMBL" id="CP002048">
    <property type="protein sequence ID" value="ADI02343.1"/>
    <property type="molecule type" value="Genomic_DNA"/>
</dbReference>
<evidence type="ECO:0000256" key="6">
    <source>
        <dbReference type="ARBA" id="ARBA00023102"/>
    </source>
</evidence>
<evidence type="ECO:0000256" key="4">
    <source>
        <dbReference type="ARBA" id="ARBA00022605"/>
    </source>
</evidence>
<gene>
    <name evidence="10" type="ordered locus">Slip_1581</name>
</gene>
<evidence type="ECO:0000256" key="3">
    <source>
        <dbReference type="ARBA" id="ARBA00013085"/>
    </source>
</evidence>
<feature type="domain" description="PHP" evidence="9">
    <location>
        <begin position="5"/>
        <end position="184"/>
    </location>
</feature>
<evidence type="ECO:0000256" key="5">
    <source>
        <dbReference type="ARBA" id="ARBA00022801"/>
    </source>
</evidence>
<dbReference type="GO" id="GO:0004401">
    <property type="term" value="F:histidinol-phosphatase activity"/>
    <property type="evidence" value="ECO:0007669"/>
    <property type="project" value="UniProtKB-UniRule"/>
</dbReference>
<dbReference type="eggNOG" id="COG1387">
    <property type="taxonomic scope" value="Bacteria"/>
</dbReference>
<dbReference type="Gene3D" id="3.20.20.140">
    <property type="entry name" value="Metal-dependent hydrolases"/>
    <property type="match status" value="1"/>
</dbReference>
<dbReference type="OrthoDB" id="9775255at2"/>
<dbReference type="KEGG" id="slp:Slip_1581"/>
<organism evidence="10 11">
    <name type="scientific">Syntrophothermus lipocalidus (strain DSM 12680 / TGB-C1)</name>
    <dbReference type="NCBI Taxonomy" id="643648"/>
    <lineage>
        <taxon>Bacteria</taxon>
        <taxon>Bacillati</taxon>
        <taxon>Bacillota</taxon>
        <taxon>Clostridia</taxon>
        <taxon>Eubacteriales</taxon>
        <taxon>Syntrophomonadaceae</taxon>
        <taxon>Syntrophothermus</taxon>
    </lineage>
</organism>
<name>D7CNQ8_SYNLT</name>
<dbReference type="CDD" id="cd12110">
    <property type="entry name" value="PHP_HisPPase_Hisj_like"/>
    <property type="match status" value="1"/>
</dbReference>
<keyword evidence="5 8" id="KW-0378">Hydrolase</keyword>
<dbReference type="NCBIfam" id="TIGR01856">
    <property type="entry name" value="hisJ_fam"/>
    <property type="match status" value="1"/>
</dbReference>
<dbReference type="InterPro" id="IPR016195">
    <property type="entry name" value="Pol/histidinol_Pase-like"/>
</dbReference>
<dbReference type="HOGENOM" id="CLU_054611_2_0_9"/>
<dbReference type="EC" id="3.1.3.15" evidence="3 8"/>
<dbReference type="NCBIfam" id="NF005596">
    <property type="entry name" value="PRK07328.1"/>
    <property type="match status" value="1"/>
</dbReference>
<reference evidence="11" key="1">
    <citation type="journal article" date="2010" name="Stand. Genomic Sci.">
        <title>Complete genome sequence of Syntrophothermus lipocalidus type strain (TGB-C1T).</title>
        <authorList>
            <consortium name="US DOE Joint Genome Institute (JGI-PGF)"/>
            <person name="Djao O."/>
            <person name="Zhang X."/>
            <person name="Lucas S."/>
            <person name="Lapidus A."/>
            <person name="Glavina Del Rio T."/>
            <person name="Nolan M."/>
            <person name="Tice H."/>
            <person name="Cheng J."/>
            <person name="Han C."/>
            <person name="Tapia R."/>
            <person name="Goodwin L."/>
            <person name="Pitluck S."/>
            <person name="Liolios K."/>
            <person name="Ivanova N."/>
            <person name="Mavromatis K."/>
            <person name="Mikhailova N."/>
            <person name="Ovchinnikova G."/>
            <person name="Pati A."/>
            <person name="Brambilla E."/>
            <person name="Chen A."/>
            <person name="Palaniappan K."/>
            <person name="Land M."/>
            <person name="Hauser L."/>
            <person name="Chang Y."/>
            <person name="Jeffries C."/>
            <person name="Rohde M."/>
            <person name="Sikorski J."/>
            <person name="Spring S."/>
            <person name="Goker M."/>
            <person name="Detter J."/>
            <person name="Woyke T."/>
            <person name="Bristow J."/>
            <person name="Eisen J."/>
            <person name="Markowitz V."/>
            <person name="Hugenholtz P."/>
            <person name="Kyrpides N."/>
            <person name="Klenk H."/>
        </authorList>
    </citation>
    <scope>NUCLEOTIDE SEQUENCE [LARGE SCALE GENOMIC DNA]</scope>
    <source>
        <strain evidence="11">DSM 12680 / TGB-C1</strain>
    </source>
</reference>
<evidence type="ECO:0000256" key="2">
    <source>
        <dbReference type="ARBA" id="ARBA00009152"/>
    </source>
</evidence>
<dbReference type="InterPro" id="IPR010140">
    <property type="entry name" value="Histidinol_P_phosphatase_HisJ"/>
</dbReference>
<keyword evidence="4 8" id="KW-0028">Amino-acid biosynthesis</keyword>
<dbReference type="PANTHER" id="PTHR21039:SF0">
    <property type="entry name" value="HISTIDINOL-PHOSPHATASE"/>
    <property type="match status" value="1"/>
</dbReference>
<dbReference type="Pfam" id="PF02811">
    <property type="entry name" value="PHP"/>
    <property type="match status" value="1"/>
</dbReference>
<dbReference type="InterPro" id="IPR004013">
    <property type="entry name" value="PHP_dom"/>
</dbReference>
<evidence type="ECO:0000259" key="9">
    <source>
        <dbReference type="Pfam" id="PF02811"/>
    </source>
</evidence>
<accession>D7CNQ8</accession>
<comment type="similarity">
    <text evidence="2 8">Belongs to the PHP hydrolase family. HisK subfamily.</text>
</comment>
<dbReference type="RefSeq" id="WP_013175745.1">
    <property type="nucleotide sequence ID" value="NC_014220.1"/>
</dbReference>
<dbReference type="GO" id="GO:0005737">
    <property type="term" value="C:cytoplasm"/>
    <property type="evidence" value="ECO:0007669"/>
    <property type="project" value="TreeGrafter"/>
</dbReference>